<dbReference type="RefSeq" id="XP_017786933.1">
    <property type="nucleotide sequence ID" value="XM_017931444.1"/>
</dbReference>
<organism evidence="1 2">
    <name type="scientific">Nicrophorus vespilloides</name>
    <name type="common">Boreal carrion beetle</name>
    <dbReference type="NCBI Taxonomy" id="110193"/>
    <lineage>
        <taxon>Eukaryota</taxon>
        <taxon>Metazoa</taxon>
        <taxon>Ecdysozoa</taxon>
        <taxon>Arthropoda</taxon>
        <taxon>Hexapoda</taxon>
        <taxon>Insecta</taxon>
        <taxon>Pterygota</taxon>
        <taxon>Neoptera</taxon>
        <taxon>Endopterygota</taxon>
        <taxon>Coleoptera</taxon>
        <taxon>Polyphaga</taxon>
        <taxon>Staphyliniformia</taxon>
        <taxon>Silphidae</taxon>
        <taxon>Nicrophorinae</taxon>
        <taxon>Nicrophorus</taxon>
    </lineage>
</organism>
<protein>
    <submittedName>
        <fullName evidence="2">Uncharacterized protein LOC108569765</fullName>
    </submittedName>
</protein>
<dbReference type="Proteomes" id="UP000695000">
    <property type="component" value="Unplaced"/>
</dbReference>
<evidence type="ECO:0000313" key="2">
    <source>
        <dbReference type="RefSeq" id="XP_017786933.1"/>
    </source>
</evidence>
<proteinExistence type="predicted"/>
<accession>A0ABM1NJD3</accession>
<evidence type="ECO:0000313" key="1">
    <source>
        <dbReference type="Proteomes" id="UP000695000"/>
    </source>
</evidence>
<gene>
    <name evidence="2" type="primary">LOC108569765</name>
</gene>
<dbReference type="GeneID" id="108569765"/>
<reference evidence="2" key="1">
    <citation type="submission" date="2025-08" db="UniProtKB">
        <authorList>
            <consortium name="RefSeq"/>
        </authorList>
    </citation>
    <scope>IDENTIFICATION</scope>
    <source>
        <tissue evidence="2">Whole Larva</tissue>
    </source>
</reference>
<name>A0ABM1NJD3_NICVS</name>
<keyword evidence="1" id="KW-1185">Reference proteome</keyword>
<sequence>MNSQSVMLHAVPVWEEAMMVKSYRRLLETVQRKSAIRICSAYRTISRDAVKVIAGMPPIELLATERKETDCGKDDKLQRSARVWTRRLIPEIKAWINRNHDEVTLHLTQALSGQGCFSKYLHFIAKKEDDKCWYCEDNDNPEHTLFSCCKEAGN</sequence>